<dbReference type="Gene3D" id="3.40.50.1820">
    <property type="entry name" value="alpha/beta hydrolase"/>
    <property type="match status" value="1"/>
</dbReference>
<gene>
    <name evidence="4" type="ORF">HID58_008994</name>
</gene>
<dbReference type="InterPro" id="IPR000073">
    <property type="entry name" value="AB_hydrolase_1"/>
</dbReference>
<feature type="domain" description="AB hydrolase-1" evidence="3">
    <location>
        <begin position="37"/>
        <end position="298"/>
    </location>
</feature>
<feature type="region of interest" description="Disordered" evidence="2">
    <location>
        <begin position="1266"/>
        <end position="1306"/>
    </location>
</feature>
<dbReference type="Proteomes" id="UP000824890">
    <property type="component" value="Unassembled WGS sequence"/>
</dbReference>
<keyword evidence="1" id="KW-0175">Coiled coil</keyword>
<feature type="compositionally biased region" description="Polar residues" evidence="2">
    <location>
        <begin position="1266"/>
        <end position="1293"/>
    </location>
</feature>
<evidence type="ECO:0000313" key="5">
    <source>
        <dbReference type="Proteomes" id="UP000824890"/>
    </source>
</evidence>
<dbReference type="PANTHER" id="PTHR31115:SF4">
    <property type="entry name" value="SPECTRIN BETA CHAIN, BRAIN"/>
    <property type="match status" value="1"/>
</dbReference>
<name>A0ABQ8DR76_BRANA</name>
<comment type="caution">
    <text evidence="4">The sequence shown here is derived from an EMBL/GenBank/DDBJ whole genome shotgun (WGS) entry which is preliminary data.</text>
</comment>
<feature type="compositionally biased region" description="Polar residues" evidence="2">
    <location>
        <begin position="699"/>
        <end position="729"/>
    </location>
</feature>
<evidence type="ECO:0000313" key="4">
    <source>
        <dbReference type="EMBL" id="KAH0931877.1"/>
    </source>
</evidence>
<feature type="region of interest" description="Disordered" evidence="2">
    <location>
        <begin position="1330"/>
        <end position="1381"/>
    </location>
</feature>
<evidence type="ECO:0000256" key="1">
    <source>
        <dbReference type="SAM" id="Coils"/>
    </source>
</evidence>
<keyword evidence="5" id="KW-1185">Reference proteome</keyword>
<dbReference type="InterPro" id="IPR023674">
    <property type="entry name" value="Ribosomal_uL1-like"/>
</dbReference>
<dbReference type="Pfam" id="PF00561">
    <property type="entry name" value="Abhydrolase_1"/>
    <property type="match status" value="1"/>
</dbReference>
<reference evidence="4 5" key="1">
    <citation type="submission" date="2021-05" db="EMBL/GenBank/DDBJ databases">
        <title>Genome Assembly of Synthetic Allotetraploid Brassica napus Reveals Homoeologous Exchanges between Subgenomes.</title>
        <authorList>
            <person name="Davis J.T."/>
        </authorList>
    </citation>
    <scope>NUCLEOTIDE SEQUENCE [LARGE SCALE GENOMIC DNA]</scope>
    <source>
        <strain evidence="5">cv. Da-Ae</strain>
        <tissue evidence="4">Seedling</tissue>
    </source>
</reference>
<evidence type="ECO:0000256" key="2">
    <source>
        <dbReference type="SAM" id="MobiDB-lite"/>
    </source>
</evidence>
<feature type="compositionally biased region" description="Polar residues" evidence="2">
    <location>
        <begin position="854"/>
        <end position="864"/>
    </location>
</feature>
<feature type="coiled-coil region" evidence="1">
    <location>
        <begin position="1162"/>
        <end position="1192"/>
    </location>
</feature>
<feature type="region of interest" description="Disordered" evidence="2">
    <location>
        <begin position="412"/>
        <end position="448"/>
    </location>
</feature>
<organism evidence="4 5">
    <name type="scientific">Brassica napus</name>
    <name type="common">Rape</name>
    <dbReference type="NCBI Taxonomy" id="3708"/>
    <lineage>
        <taxon>Eukaryota</taxon>
        <taxon>Viridiplantae</taxon>
        <taxon>Streptophyta</taxon>
        <taxon>Embryophyta</taxon>
        <taxon>Tracheophyta</taxon>
        <taxon>Spermatophyta</taxon>
        <taxon>Magnoliopsida</taxon>
        <taxon>eudicotyledons</taxon>
        <taxon>Gunneridae</taxon>
        <taxon>Pentapetalae</taxon>
        <taxon>rosids</taxon>
        <taxon>malvids</taxon>
        <taxon>Brassicales</taxon>
        <taxon>Brassicaceae</taxon>
        <taxon>Brassiceae</taxon>
        <taxon>Brassica</taxon>
    </lineage>
</organism>
<feature type="region of interest" description="Disordered" evidence="2">
    <location>
        <begin position="613"/>
        <end position="805"/>
    </location>
</feature>
<feature type="compositionally biased region" description="Basic and acidic residues" evidence="2">
    <location>
        <begin position="1336"/>
        <end position="1356"/>
    </location>
</feature>
<dbReference type="InterPro" id="IPR028364">
    <property type="entry name" value="Ribosomal_uL1/biogenesis"/>
</dbReference>
<feature type="compositionally biased region" description="Polar residues" evidence="2">
    <location>
        <begin position="643"/>
        <end position="653"/>
    </location>
</feature>
<feature type="compositionally biased region" description="Basic and acidic residues" evidence="2">
    <location>
        <begin position="419"/>
        <end position="436"/>
    </location>
</feature>
<dbReference type="InterPro" id="IPR029058">
    <property type="entry name" value="AB_hydrolase_fold"/>
</dbReference>
<accession>A0ABQ8DR76</accession>
<dbReference type="PANTHER" id="PTHR31115">
    <property type="entry name" value="OS05G0107300 PROTEIN"/>
    <property type="match status" value="1"/>
</dbReference>
<feature type="region of interest" description="Disordered" evidence="2">
    <location>
        <begin position="824"/>
        <end position="871"/>
    </location>
</feature>
<dbReference type="SUPFAM" id="SSF56808">
    <property type="entry name" value="Ribosomal protein L1"/>
    <property type="match status" value="1"/>
</dbReference>
<feature type="compositionally biased region" description="Basic residues" evidence="2">
    <location>
        <begin position="836"/>
        <end position="848"/>
    </location>
</feature>
<proteinExistence type="predicted"/>
<protein>
    <recommendedName>
        <fullName evidence="3">AB hydrolase-1 domain-containing protein</fullName>
    </recommendedName>
</protein>
<evidence type="ECO:0000259" key="3">
    <source>
        <dbReference type="Pfam" id="PF00561"/>
    </source>
</evidence>
<dbReference type="Pfam" id="PF00687">
    <property type="entry name" value="Ribosomal_L1"/>
    <property type="match status" value="1"/>
</dbReference>
<dbReference type="EMBL" id="JAGKQM010000003">
    <property type="protein sequence ID" value="KAH0931877.1"/>
    <property type="molecule type" value="Genomic_DNA"/>
</dbReference>
<dbReference type="SUPFAM" id="SSF53474">
    <property type="entry name" value="alpha/beta-Hydrolases"/>
    <property type="match status" value="1"/>
</dbReference>
<dbReference type="CDD" id="cd00403">
    <property type="entry name" value="Ribosomal_L1"/>
    <property type="match status" value="1"/>
</dbReference>
<dbReference type="Gene3D" id="3.30.190.20">
    <property type="match status" value="2"/>
</dbReference>
<sequence>MLHLPNTEASTIANLRDGRHLAYRESGVDRDNAKYKIIVVHGFGSSKHMDFPISKGLVEELGLYFVFFDRAGYGQSDPHPSRTIKSEAYDIQELADKLNLGPKFYVIGVSLGAYSVYSCLKYIPHRLAGAVLVVPFVSYWWTKVPQNMLSEALKLLPETDQWTFRVAHYVPWLLYWWLTQKLFTSSSVISGGKALRSNKDLVIIKKKQENPNPLMKKARQQGDHECLHRDMIAGFTTWEFDPTELENPFEEGVGSVHMWQGMEDKMIPREINQYISKRLPWIKYHEVPGYGHLLNAEEEKCEDIIKALLVIGLSSDTPNLSQVLTLEPIRLGNQSYTRSGELRRVLGVPTREASSEVTSVGMSHPKPSPPVATEELKQFKESVLDTSREAGDLAKKLSESIFKLDKYAETLSSKKRRRNDISPGERMDAANLEKMRNQVPRAQDSMAQRSEERKKMLGLNKRARTPVGDVRGDGRVSTLARQQVIERGSDSPPSVPGETVRIEEKIRRLPVGGEGWETRMKRKRSVATLGNRVMNPDQRVMQPKPTVDSKLRSCDTQNFRLKSSTGVNGINRLESSFEPDSPGMGGLPRNELETVSLARDRSVLAEQRLMAKGNNKRNLQEDGPTNSSTAILKGNVSRAPRTATVTGVDSSSKVEPPSGVLQGSSAHAMAQWVGQRPKNSRTRRTNVVPPIIKHAESKFSPQGFATSEFSPRASPGTTGPLSVVDSSSLKMKREPKNASSPYGFSESEDSGAGDNKTRERALASGDLFTTPKTGSPLKKNKMQTSHKGGGAWKQGKSESVSSLTTPGFHPMIVKSENLTLEKPLHNVKIASDKNRSKYGRPPAKKVKDRKPSTRRASNSISTPDITGESDDDREDIFAAANSARKAANLACSGKFWKKMDHIFAAITADDMQNIKDQLNFAEELDESLSEAILDGYNVMGIKLPKAPHRPGEGIVDYSGPTLSCISDLSFERLDMRKLNESTPLYKRVLSALIEEDDGEEVVQFNGGKNLSLHYASDDSHSGSCTYIDTEFRERDRMEFEVESSGDFQTPKSCLFDRFSNERSVVYNPFRNGSMSTSVHSNEQWIGDDYVSHSDAALGGEAYSNSLGQLQARDVNIPNFPVSDTQYQLMSLDERLLLELQSIGVFPEAMPDLAEETMSTDVMELKEGIYQQIRNKKKKLEKLNVTIQKGKDDEKRKIEQLAMDQLVETAHKKRMASRGNKAFKAHKVTRQAASAFIRRTLARCRKFEETGLSCFADPALQDILFSSPSNDAKSSENGGSGTASNTLNEPSNHQAEAKGSGAVSSTKRREALVDDVIGCASSKVTTSIDSAVLSGGGKREEGLRNKNKPKPKEKNENQSRSTHPTGPASRGRGGNAGDGAAAGVDEEAPIDFSKLAFHDLEEIDEQADIGNWFEGLQDIDTAGLDESNGLGFRLLFLLGSSYKSHSTPFSCLPSLQHLRKFAKMSKLQSEAVREAISSMITHCKETKPRKFTETIELQIGLKNYDPQKDKRFSGSVKLPHIPRPKMKICMLGDAQHVEEAEKIGLESMDVEALKKLNKNKKLVKKLAKKFHAFLASESVIKQIPRLLGPGKFPTLVSHQESLEAKVNETKATVKFQLKKVLCMGVAVGNLDMEEKQIFQNVQMSVNFLVSLLKKNWQNVRCLYLKSTMGPPNRVF</sequence>